<dbReference type="OrthoDB" id="2205501at2759"/>
<accession>A0A163J055</accession>
<reference evidence="2" key="1">
    <citation type="submission" date="2016-04" db="EMBL/GenBank/DDBJ databases">
        <authorList>
            <person name="Evans L.H."/>
            <person name="Alamgir A."/>
            <person name="Owens N."/>
            <person name="Weber N.D."/>
            <person name="Virtaneva K."/>
            <person name="Barbian K."/>
            <person name="Babar A."/>
            <person name="Rosenke K."/>
        </authorList>
    </citation>
    <scope>NUCLEOTIDE SEQUENCE [LARGE SCALE GENOMIC DNA]</scope>
    <source>
        <strain evidence="2">CBS 101.48</strain>
    </source>
</reference>
<proteinExistence type="predicted"/>
<dbReference type="Pfam" id="PF16787">
    <property type="entry name" value="NDC10_II"/>
    <property type="match status" value="1"/>
</dbReference>
<evidence type="ECO:0000259" key="1">
    <source>
        <dbReference type="Pfam" id="PF16787"/>
    </source>
</evidence>
<dbReference type="InterPro" id="IPR031872">
    <property type="entry name" value="NDC10_II"/>
</dbReference>
<dbReference type="InParanoid" id="A0A163J055"/>
<dbReference type="Proteomes" id="UP000078561">
    <property type="component" value="Unassembled WGS sequence"/>
</dbReference>
<dbReference type="GO" id="GO:0003677">
    <property type="term" value="F:DNA binding"/>
    <property type="evidence" value="ECO:0007669"/>
    <property type="project" value="InterPro"/>
</dbReference>
<feature type="domain" description="Ndc10" evidence="1">
    <location>
        <begin position="5"/>
        <end position="75"/>
    </location>
</feature>
<dbReference type="AlphaFoldDB" id="A0A163J055"/>
<protein>
    <recommendedName>
        <fullName evidence="1">Ndc10 domain-containing protein</fullName>
    </recommendedName>
</protein>
<organism evidence="2">
    <name type="scientific">Absidia glauca</name>
    <name type="common">Pin mould</name>
    <dbReference type="NCBI Taxonomy" id="4829"/>
    <lineage>
        <taxon>Eukaryota</taxon>
        <taxon>Fungi</taxon>
        <taxon>Fungi incertae sedis</taxon>
        <taxon>Mucoromycota</taxon>
        <taxon>Mucoromycotina</taxon>
        <taxon>Mucoromycetes</taxon>
        <taxon>Mucorales</taxon>
        <taxon>Cunninghamellaceae</taxon>
        <taxon>Absidia</taxon>
    </lineage>
</organism>
<dbReference type="Gene3D" id="1.10.443.20">
    <property type="entry name" value="Centromere DNA-binding protein complex CBF3 subunit, domain 2"/>
    <property type="match status" value="1"/>
</dbReference>
<sequence length="79" mass="9041">MAAIVGANEDQIRRQRRWNNTTMNGAYLTSLPREMMRSMAGFPTNDRSFYLVRAALDPPTSLCKKLFPAIDERHNRQAA</sequence>
<dbReference type="InterPro" id="IPR038279">
    <property type="entry name" value="Ndc10_dom2_sf"/>
</dbReference>
<dbReference type="EMBL" id="LT550954">
    <property type="protein sequence ID" value="SAL96384.1"/>
    <property type="molecule type" value="Genomic_DNA"/>
</dbReference>
<evidence type="ECO:0000313" key="2">
    <source>
        <dbReference type="EMBL" id="SAL96384.1"/>
    </source>
</evidence>
<keyword evidence="3" id="KW-1185">Reference proteome</keyword>
<evidence type="ECO:0000313" key="3">
    <source>
        <dbReference type="Proteomes" id="UP000078561"/>
    </source>
</evidence>
<gene>
    <name evidence="2" type="primary">ABSGL_01782.1 scaffold 2142</name>
</gene>
<name>A0A163J055_ABSGL</name>